<gene>
    <name evidence="1" type="ORF">C5167_039813</name>
</gene>
<sequence>MLPNILINFFTYKSSSCQANLSTFLLLRSTSEKFRSTSDFYFCIQTCYYTFSR</sequence>
<feature type="non-terminal residue" evidence="1">
    <location>
        <position position="53"/>
    </location>
</feature>
<dbReference type="AlphaFoldDB" id="A0A4Y7IDD7"/>
<protein>
    <submittedName>
        <fullName evidence="1">Uncharacterized protein</fullName>
    </submittedName>
</protein>
<dbReference type="EMBL" id="CM010715">
    <property type="protein sequence ID" value="RZC46864.1"/>
    <property type="molecule type" value="Genomic_DNA"/>
</dbReference>
<name>A0A4Y7IDD7_PAPSO</name>
<dbReference type="Proteomes" id="UP000316621">
    <property type="component" value="Chromosome 1"/>
</dbReference>
<accession>A0A4Y7IDD7</accession>
<evidence type="ECO:0000313" key="2">
    <source>
        <dbReference type="Proteomes" id="UP000316621"/>
    </source>
</evidence>
<proteinExistence type="predicted"/>
<reference evidence="1 2" key="1">
    <citation type="journal article" date="2018" name="Science">
        <title>The opium poppy genome and morphinan production.</title>
        <authorList>
            <person name="Guo L."/>
            <person name="Winzer T."/>
            <person name="Yang X."/>
            <person name="Li Y."/>
            <person name="Ning Z."/>
            <person name="He Z."/>
            <person name="Teodor R."/>
            <person name="Lu Y."/>
            <person name="Bowser T.A."/>
            <person name="Graham I.A."/>
            <person name="Ye K."/>
        </authorList>
    </citation>
    <scope>NUCLEOTIDE SEQUENCE [LARGE SCALE GENOMIC DNA]</scope>
    <source>
        <strain evidence="2">cv. HN1</strain>
        <tissue evidence="1">Leaves</tissue>
    </source>
</reference>
<evidence type="ECO:0000313" key="1">
    <source>
        <dbReference type="EMBL" id="RZC46864.1"/>
    </source>
</evidence>
<keyword evidence="2" id="KW-1185">Reference proteome</keyword>
<dbReference type="Gramene" id="RZC46864">
    <property type="protein sequence ID" value="RZC46864"/>
    <property type="gene ID" value="C5167_039813"/>
</dbReference>
<organism evidence="1 2">
    <name type="scientific">Papaver somniferum</name>
    <name type="common">Opium poppy</name>
    <dbReference type="NCBI Taxonomy" id="3469"/>
    <lineage>
        <taxon>Eukaryota</taxon>
        <taxon>Viridiplantae</taxon>
        <taxon>Streptophyta</taxon>
        <taxon>Embryophyta</taxon>
        <taxon>Tracheophyta</taxon>
        <taxon>Spermatophyta</taxon>
        <taxon>Magnoliopsida</taxon>
        <taxon>Ranunculales</taxon>
        <taxon>Papaveraceae</taxon>
        <taxon>Papaveroideae</taxon>
        <taxon>Papaver</taxon>
    </lineage>
</organism>